<accession>A0A514BN00</accession>
<dbReference type="OrthoDB" id="7253658at2"/>
<gene>
    <name evidence="2" type="ORF">FKV23_00465</name>
</gene>
<evidence type="ECO:0000313" key="3">
    <source>
        <dbReference type="Proteomes" id="UP000317199"/>
    </source>
</evidence>
<dbReference type="Proteomes" id="UP000317199">
    <property type="component" value="Chromosome"/>
</dbReference>
<feature type="domain" description="Metallo-beta-lactamase" evidence="1">
    <location>
        <begin position="43"/>
        <end position="210"/>
    </location>
</feature>
<dbReference type="Gene3D" id="3.60.15.10">
    <property type="entry name" value="Ribonuclease Z/Hydroxyacylglutathione hydrolase-like"/>
    <property type="match status" value="1"/>
</dbReference>
<dbReference type="InterPro" id="IPR001279">
    <property type="entry name" value="Metallo-B-lactamas"/>
</dbReference>
<name>A0A514BN00_9GAMM</name>
<sequence>MKTYRLSPPAALEMMARIETMHAPMRYETIGSNVLMFVGDDYQSVATAFLDGDDVLLVDALGSMDDALALRRVLCEELGKTVRVIAATHYMSDHGAAMSLFPEALTVAHRQHRQTFLSQNRCVHAFYREPKLVFDVGMSLRWGAHELHFVHNPGKTADHVSVDVPSADLVCAGDNIVGNIVYLSRADPVMLRAAIGRMRQFGRGTVIGGHMGRFPAVTLDNAVHYLDRLQQIVVDIRACVPMDGVAGRVAAIRIEDCVAPGVEPSDFERKWHGHNLEVIVSQSVFALDAAVAAREVRA</sequence>
<evidence type="ECO:0000313" key="2">
    <source>
        <dbReference type="EMBL" id="QDH68752.1"/>
    </source>
</evidence>
<keyword evidence="2" id="KW-0378">Hydrolase</keyword>
<organism evidence="2 3">
    <name type="scientific">Marilutibacter alkalisoli</name>
    <dbReference type="NCBI Taxonomy" id="2591633"/>
    <lineage>
        <taxon>Bacteria</taxon>
        <taxon>Pseudomonadati</taxon>
        <taxon>Pseudomonadota</taxon>
        <taxon>Gammaproteobacteria</taxon>
        <taxon>Lysobacterales</taxon>
        <taxon>Lysobacteraceae</taxon>
        <taxon>Marilutibacter</taxon>
    </lineage>
</organism>
<dbReference type="SUPFAM" id="SSF56281">
    <property type="entry name" value="Metallo-hydrolase/oxidoreductase"/>
    <property type="match status" value="1"/>
</dbReference>
<reference evidence="2 3" key="1">
    <citation type="submission" date="2019-06" db="EMBL/GenBank/DDBJ databases">
        <title>Lysobacter alkalisoli sp. nov. isolated from saline-alkali soil.</title>
        <authorList>
            <person name="Sun J.-Q."/>
            <person name="Xu L."/>
        </authorList>
    </citation>
    <scope>NUCLEOTIDE SEQUENCE [LARGE SCALE GENOMIC DNA]</scope>
    <source>
        <strain evidence="2 3">SJ-36</strain>
    </source>
</reference>
<dbReference type="EMBL" id="CP041242">
    <property type="protein sequence ID" value="QDH68752.1"/>
    <property type="molecule type" value="Genomic_DNA"/>
</dbReference>
<dbReference type="GO" id="GO:0016787">
    <property type="term" value="F:hydrolase activity"/>
    <property type="evidence" value="ECO:0007669"/>
    <property type="project" value="UniProtKB-KW"/>
</dbReference>
<keyword evidence="3" id="KW-1185">Reference proteome</keyword>
<protein>
    <submittedName>
        <fullName evidence="2">MBL fold metallo-hydrolase</fullName>
    </submittedName>
</protein>
<proteinExistence type="predicted"/>
<evidence type="ECO:0000259" key="1">
    <source>
        <dbReference type="SMART" id="SM00849"/>
    </source>
</evidence>
<dbReference type="KEGG" id="lyj:FKV23_00465"/>
<dbReference type="SMART" id="SM00849">
    <property type="entry name" value="Lactamase_B"/>
    <property type="match status" value="1"/>
</dbReference>
<dbReference type="AlphaFoldDB" id="A0A514BN00"/>
<dbReference type="InterPro" id="IPR036866">
    <property type="entry name" value="RibonucZ/Hydroxyglut_hydro"/>
</dbReference>
<dbReference type="Pfam" id="PF00753">
    <property type="entry name" value="Lactamase_B"/>
    <property type="match status" value="1"/>
</dbReference>